<organism evidence="9 10">
    <name type="scientific">Aquatica leii</name>
    <dbReference type="NCBI Taxonomy" id="1421715"/>
    <lineage>
        <taxon>Eukaryota</taxon>
        <taxon>Metazoa</taxon>
        <taxon>Ecdysozoa</taxon>
        <taxon>Arthropoda</taxon>
        <taxon>Hexapoda</taxon>
        <taxon>Insecta</taxon>
        <taxon>Pterygota</taxon>
        <taxon>Neoptera</taxon>
        <taxon>Endopterygota</taxon>
        <taxon>Coleoptera</taxon>
        <taxon>Polyphaga</taxon>
        <taxon>Elateriformia</taxon>
        <taxon>Elateroidea</taxon>
        <taxon>Lampyridae</taxon>
        <taxon>Luciolinae</taxon>
        <taxon>Aquatica</taxon>
    </lineage>
</organism>
<evidence type="ECO:0000256" key="6">
    <source>
        <dbReference type="ARBA" id="ARBA00022801"/>
    </source>
</evidence>
<dbReference type="PANTHER" id="PTHR22930:SF292">
    <property type="entry name" value="DDE TNP4 DOMAIN-CONTAINING PROTEIN"/>
    <property type="match status" value="1"/>
</dbReference>
<dbReference type="Pfam" id="PF13359">
    <property type="entry name" value="DDE_Tnp_4"/>
    <property type="match status" value="1"/>
</dbReference>
<dbReference type="InterPro" id="IPR027806">
    <property type="entry name" value="HARBI1_dom"/>
</dbReference>
<dbReference type="GO" id="GO:0004518">
    <property type="term" value="F:nuclease activity"/>
    <property type="evidence" value="ECO:0007669"/>
    <property type="project" value="UniProtKB-KW"/>
</dbReference>
<keyword evidence="5" id="KW-0479">Metal-binding</keyword>
<dbReference type="PANTHER" id="PTHR22930">
    <property type="match status" value="1"/>
</dbReference>
<comment type="similarity">
    <text evidence="3">Belongs to the HARBI1 family.</text>
</comment>
<evidence type="ECO:0000256" key="2">
    <source>
        <dbReference type="ARBA" id="ARBA00004123"/>
    </source>
</evidence>
<reference evidence="10" key="1">
    <citation type="submission" date="2023-01" db="EMBL/GenBank/DDBJ databases">
        <title>Key to firefly adult light organ development and bioluminescence: homeobox transcription factors regulate luciferase expression and transportation to peroxisome.</title>
        <authorList>
            <person name="Fu X."/>
        </authorList>
    </citation>
    <scope>NUCLEOTIDE SEQUENCE [LARGE SCALE GENOMIC DNA]</scope>
</reference>
<evidence type="ECO:0000256" key="5">
    <source>
        <dbReference type="ARBA" id="ARBA00022723"/>
    </source>
</evidence>
<evidence type="ECO:0000256" key="1">
    <source>
        <dbReference type="ARBA" id="ARBA00001968"/>
    </source>
</evidence>
<dbReference type="Proteomes" id="UP001353858">
    <property type="component" value="Unassembled WGS sequence"/>
</dbReference>
<keyword evidence="4" id="KW-0540">Nuclease</keyword>
<evidence type="ECO:0000256" key="4">
    <source>
        <dbReference type="ARBA" id="ARBA00022722"/>
    </source>
</evidence>
<evidence type="ECO:0000259" key="8">
    <source>
        <dbReference type="Pfam" id="PF13359"/>
    </source>
</evidence>
<keyword evidence="6" id="KW-0378">Hydrolase</keyword>
<sequence>MNEADQRNDLIIPRPKLERTYNQEYMENIVQNYNLFEFKNHFRMSRKTMEELCTLVAPYLQDHIYFSLEKKECFFIWILTKQESFFAVSDRFGVVGAIEGTDIIIRQPINNAINFYNRKEQHSIILQGVCDDNRVFTDVFIGIPDKFHKTQAFRNSLLYSKLVNNPPLLLPQRHILGDAAYPVSSYLLKPYRDNGHPTAQQLRINEVMSGQRSVIERAFCLLKGKWRRLKLLDMLLDHLIRIVVLVACI</sequence>
<evidence type="ECO:0000313" key="10">
    <source>
        <dbReference type="Proteomes" id="UP001353858"/>
    </source>
</evidence>
<evidence type="ECO:0000256" key="3">
    <source>
        <dbReference type="ARBA" id="ARBA00006958"/>
    </source>
</evidence>
<dbReference type="InterPro" id="IPR045249">
    <property type="entry name" value="HARBI1-like"/>
</dbReference>
<comment type="caution">
    <text evidence="9">The sequence shown here is derived from an EMBL/GenBank/DDBJ whole genome shotgun (WGS) entry which is preliminary data.</text>
</comment>
<keyword evidence="10" id="KW-1185">Reference proteome</keyword>
<dbReference type="AlphaFoldDB" id="A0AAN7P5L7"/>
<protein>
    <recommendedName>
        <fullName evidence="8">DDE Tnp4 domain-containing protein</fullName>
    </recommendedName>
</protein>
<dbReference type="GO" id="GO:0016787">
    <property type="term" value="F:hydrolase activity"/>
    <property type="evidence" value="ECO:0007669"/>
    <property type="project" value="UniProtKB-KW"/>
</dbReference>
<proteinExistence type="inferred from homology"/>
<gene>
    <name evidence="9" type="ORF">RN001_004654</name>
</gene>
<evidence type="ECO:0000256" key="7">
    <source>
        <dbReference type="ARBA" id="ARBA00023242"/>
    </source>
</evidence>
<feature type="domain" description="DDE Tnp4" evidence="8">
    <location>
        <begin position="99"/>
        <end position="247"/>
    </location>
</feature>
<name>A0AAN7P5L7_9COLE</name>
<dbReference type="GO" id="GO:0046872">
    <property type="term" value="F:metal ion binding"/>
    <property type="evidence" value="ECO:0007669"/>
    <property type="project" value="UniProtKB-KW"/>
</dbReference>
<comment type="cofactor">
    <cofactor evidence="1">
        <name>a divalent metal cation</name>
        <dbReference type="ChEBI" id="CHEBI:60240"/>
    </cofactor>
</comment>
<keyword evidence="7" id="KW-0539">Nucleus</keyword>
<evidence type="ECO:0000313" key="9">
    <source>
        <dbReference type="EMBL" id="KAK4881335.1"/>
    </source>
</evidence>
<dbReference type="GO" id="GO:0005634">
    <property type="term" value="C:nucleus"/>
    <property type="evidence" value="ECO:0007669"/>
    <property type="project" value="UniProtKB-SubCell"/>
</dbReference>
<accession>A0AAN7P5L7</accession>
<dbReference type="EMBL" id="JARPUR010000002">
    <property type="protein sequence ID" value="KAK4881335.1"/>
    <property type="molecule type" value="Genomic_DNA"/>
</dbReference>
<comment type="subcellular location">
    <subcellularLocation>
        <location evidence="2">Nucleus</location>
    </subcellularLocation>
</comment>